<feature type="non-terminal residue" evidence="1">
    <location>
        <position position="1"/>
    </location>
</feature>
<dbReference type="AlphaFoldDB" id="A0A815HPG9"/>
<dbReference type="Proteomes" id="UP000681722">
    <property type="component" value="Unassembled WGS sequence"/>
</dbReference>
<accession>A0A815HPG9</accession>
<reference evidence="1" key="1">
    <citation type="submission" date="2021-02" db="EMBL/GenBank/DDBJ databases">
        <authorList>
            <person name="Nowell W R."/>
        </authorList>
    </citation>
    <scope>NUCLEOTIDE SEQUENCE</scope>
</reference>
<evidence type="ECO:0000313" key="3">
    <source>
        <dbReference type="Proteomes" id="UP000663829"/>
    </source>
</evidence>
<dbReference type="EMBL" id="CAJNOQ010015076">
    <property type="protein sequence ID" value="CAF1354443.1"/>
    <property type="molecule type" value="Genomic_DNA"/>
</dbReference>
<evidence type="ECO:0000313" key="2">
    <source>
        <dbReference type="EMBL" id="CAF4227275.1"/>
    </source>
</evidence>
<proteinExistence type="predicted"/>
<gene>
    <name evidence="1" type="ORF">GPM918_LOCUS31074</name>
    <name evidence="2" type="ORF">SRO942_LOCUS31709</name>
</gene>
<comment type="caution">
    <text evidence="1">The sequence shown here is derived from an EMBL/GenBank/DDBJ whole genome shotgun (WGS) entry which is preliminary data.</text>
</comment>
<organism evidence="1 3">
    <name type="scientific">Didymodactylos carnosus</name>
    <dbReference type="NCBI Taxonomy" id="1234261"/>
    <lineage>
        <taxon>Eukaryota</taxon>
        <taxon>Metazoa</taxon>
        <taxon>Spiralia</taxon>
        <taxon>Gnathifera</taxon>
        <taxon>Rotifera</taxon>
        <taxon>Eurotatoria</taxon>
        <taxon>Bdelloidea</taxon>
        <taxon>Philodinida</taxon>
        <taxon>Philodinidae</taxon>
        <taxon>Didymodactylos</taxon>
    </lineage>
</organism>
<dbReference type="Gene3D" id="3.90.79.10">
    <property type="entry name" value="Nucleoside Triphosphate Pyrophosphohydrolase"/>
    <property type="match status" value="1"/>
</dbReference>
<protein>
    <submittedName>
        <fullName evidence="1">Uncharacterized protein</fullName>
    </submittedName>
</protein>
<dbReference type="Proteomes" id="UP000663829">
    <property type="component" value="Unassembled WGS sequence"/>
</dbReference>
<evidence type="ECO:0000313" key="1">
    <source>
        <dbReference type="EMBL" id="CAF1354443.1"/>
    </source>
</evidence>
<dbReference type="EMBL" id="CAJOBC010066287">
    <property type="protein sequence ID" value="CAF4227275.1"/>
    <property type="molecule type" value="Genomic_DNA"/>
</dbReference>
<name>A0A815HPG9_9BILA</name>
<keyword evidence="3" id="KW-1185">Reference proteome</keyword>
<sequence>DDAVHVKWYTLDRDLKLYASHDAILRDVARAHGAYEYWSK</sequence>